<sequence length="361" mass="39769">MLWRLPASVRSLVLPTCHRYSSTVASSRIPEPLRILFCGSDEFSIASLRALNGVKHDAPQLIDSIHVVHRPAKPAGRGLRTLREVPIKQVSTNELALPTHAIDTFTGWTPPTPINLAIAVSFGLFVPPRILGLARYGGLNVHPSLLPDLRGPAPIEHALLRRREYTGVSIQTLHSKQFDRGTILAQTPAPGIRVPPGLNAVLLEEQLARTGAEMLVDVLKTHRFAPPLEDVGWYDTSDGPIDHAPKITKKDRFIDFSVNTIENILSIQHALGDSWCILPNGDRLIIHKIADTGKIDERGGEPGIWVQKGYDYPLFRDASGKTGVILESTYAGFKAGQGNAKLLRMFPAQEREAVRVFVFRP</sequence>
<evidence type="ECO:0000313" key="4">
    <source>
        <dbReference type="Proteomes" id="UP000800039"/>
    </source>
</evidence>
<evidence type="ECO:0000259" key="2">
    <source>
        <dbReference type="Pfam" id="PF00551"/>
    </source>
</evidence>
<accession>A0A9P4GN98</accession>
<protein>
    <recommendedName>
        <fullName evidence="1">methionyl-tRNA formyltransferase</fullName>
        <ecNumber evidence="1">2.1.2.9</ecNumber>
    </recommendedName>
</protein>
<reference evidence="3" key="1">
    <citation type="submission" date="2020-01" db="EMBL/GenBank/DDBJ databases">
        <authorList>
            <consortium name="DOE Joint Genome Institute"/>
            <person name="Haridas S."/>
            <person name="Albert R."/>
            <person name="Binder M."/>
            <person name="Bloem J."/>
            <person name="Labutti K."/>
            <person name="Salamov A."/>
            <person name="Andreopoulos B."/>
            <person name="Baker S.E."/>
            <person name="Barry K."/>
            <person name="Bills G."/>
            <person name="Bluhm B.H."/>
            <person name="Cannon C."/>
            <person name="Castanera R."/>
            <person name="Culley D.E."/>
            <person name="Daum C."/>
            <person name="Ezra D."/>
            <person name="Gonzalez J.B."/>
            <person name="Henrissat B."/>
            <person name="Kuo A."/>
            <person name="Liang C."/>
            <person name="Lipzen A."/>
            <person name="Lutzoni F."/>
            <person name="Magnuson J."/>
            <person name="Mondo S."/>
            <person name="Nolan M."/>
            <person name="Ohm R."/>
            <person name="Pangilinan J."/>
            <person name="Park H.-J."/>
            <person name="Ramirez L."/>
            <person name="Alfaro M."/>
            <person name="Sun H."/>
            <person name="Tritt A."/>
            <person name="Yoshinaga Y."/>
            <person name="Zwiers L.-H."/>
            <person name="Turgeon B.G."/>
            <person name="Goodwin S.B."/>
            <person name="Spatafora J.W."/>
            <person name="Crous P.W."/>
            <person name="Grigoriev I.V."/>
        </authorList>
    </citation>
    <scope>NUCLEOTIDE SEQUENCE</scope>
    <source>
        <strain evidence="3">CBS 394.84</strain>
    </source>
</reference>
<name>A0A9P4GN98_9PLEO</name>
<dbReference type="Proteomes" id="UP000800039">
    <property type="component" value="Unassembled WGS sequence"/>
</dbReference>
<dbReference type="RefSeq" id="XP_040792151.1">
    <property type="nucleotide sequence ID" value="XM_040930558.1"/>
</dbReference>
<dbReference type="AlphaFoldDB" id="A0A9P4GN98"/>
<dbReference type="InterPro" id="IPR041711">
    <property type="entry name" value="Met-tRNA-FMT_N"/>
</dbReference>
<dbReference type="OrthoDB" id="10268103at2759"/>
<keyword evidence="4" id="KW-1185">Reference proteome</keyword>
<proteinExistence type="predicted"/>
<dbReference type="EC" id="2.1.2.9" evidence="1"/>
<dbReference type="EMBL" id="ML976614">
    <property type="protein sequence ID" value="KAF1849588.1"/>
    <property type="molecule type" value="Genomic_DNA"/>
</dbReference>
<dbReference type="CDD" id="cd08646">
    <property type="entry name" value="FMT_core_Met-tRNA-FMT_N"/>
    <property type="match status" value="1"/>
</dbReference>
<evidence type="ECO:0000256" key="1">
    <source>
        <dbReference type="ARBA" id="ARBA00012261"/>
    </source>
</evidence>
<dbReference type="SUPFAM" id="SSF53328">
    <property type="entry name" value="Formyltransferase"/>
    <property type="match status" value="1"/>
</dbReference>
<organism evidence="3 4">
    <name type="scientific">Cucurbitaria berberidis CBS 394.84</name>
    <dbReference type="NCBI Taxonomy" id="1168544"/>
    <lineage>
        <taxon>Eukaryota</taxon>
        <taxon>Fungi</taxon>
        <taxon>Dikarya</taxon>
        <taxon>Ascomycota</taxon>
        <taxon>Pezizomycotina</taxon>
        <taxon>Dothideomycetes</taxon>
        <taxon>Pleosporomycetidae</taxon>
        <taxon>Pleosporales</taxon>
        <taxon>Pleosporineae</taxon>
        <taxon>Cucurbitariaceae</taxon>
        <taxon>Cucurbitaria</taxon>
    </lineage>
</organism>
<dbReference type="PANTHER" id="PTHR11138:SF5">
    <property type="entry name" value="METHIONYL-TRNA FORMYLTRANSFERASE, MITOCHONDRIAL"/>
    <property type="match status" value="1"/>
</dbReference>
<evidence type="ECO:0000313" key="3">
    <source>
        <dbReference type="EMBL" id="KAF1849588.1"/>
    </source>
</evidence>
<comment type="caution">
    <text evidence="3">The sequence shown here is derived from an EMBL/GenBank/DDBJ whole genome shotgun (WGS) entry which is preliminary data.</text>
</comment>
<dbReference type="GO" id="GO:0004479">
    <property type="term" value="F:methionyl-tRNA formyltransferase activity"/>
    <property type="evidence" value="ECO:0007669"/>
    <property type="project" value="UniProtKB-EC"/>
</dbReference>
<feature type="domain" description="Formyl transferase N-terminal" evidence="2">
    <location>
        <begin position="34"/>
        <end position="219"/>
    </location>
</feature>
<dbReference type="InterPro" id="IPR036477">
    <property type="entry name" value="Formyl_transf_N_sf"/>
</dbReference>
<gene>
    <name evidence="3" type="ORF">K460DRAFT_324007</name>
</gene>
<dbReference type="GeneID" id="63847810"/>
<dbReference type="PANTHER" id="PTHR11138">
    <property type="entry name" value="METHIONYL-TRNA FORMYLTRANSFERASE"/>
    <property type="match status" value="1"/>
</dbReference>
<dbReference type="Gene3D" id="3.40.50.12230">
    <property type="match status" value="1"/>
</dbReference>
<dbReference type="InterPro" id="IPR002376">
    <property type="entry name" value="Formyl_transf_N"/>
</dbReference>
<dbReference type="Pfam" id="PF00551">
    <property type="entry name" value="Formyl_trans_N"/>
    <property type="match status" value="1"/>
</dbReference>
<dbReference type="GO" id="GO:0005739">
    <property type="term" value="C:mitochondrion"/>
    <property type="evidence" value="ECO:0007669"/>
    <property type="project" value="TreeGrafter"/>
</dbReference>